<protein>
    <recommendedName>
        <fullName evidence="2">26S proteasome non-ATPase regulatory subunit 5</fullName>
    </recommendedName>
</protein>
<dbReference type="InterPro" id="IPR016024">
    <property type="entry name" value="ARM-type_fold"/>
</dbReference>
<dbReference type="InParanoid" id="A0A6J1WSV1"/>
<proteinExistence type="inferred from homology"/>
<keyword evidence="4" id="KW-0647">Proteasome</keyword>
<keyword evidence="3" id="KW-1185">Reference proteome</keyword>
<sequence length="505" mass="57102">MSNQDTEQYRQFIEKLQREENRQTTLNEIKNLLLLKPAGEAVSIIRDGGIARIIHCLNVSDKSQIDLTCEVLKICFDKFPVGDIVKKYTGHVMYLLRHEKKCVRRLAIDEINKCIIIDPGLLPIPEYIDVFVVVAQLVADQDITVANKAILITANLPFEAYPKVLEEMKIALEYTVSSKCNAYEVVVNISSKSFELFKLCADLGYIEHMMSQLQSDDVLYQLNVLELLSRLAVKPQGINYLMNNGALNLITEIIVDLPNNPLGNLLIPGYIKFVGCIAHHYPKEIFNKYPTILDLLFEAFDIGDQTLLLVALDVLGFIGVTIEGKLSLISLGRKYMQTVDKVAQLIRNSATETKVRALNCFASLISVDKDPNIPKSGPIDHRVTLMTREWFRCLSEHPSSMKFLCDTCKNPFSDIRLAAFNLLDAVCQHKWGEELVARVGGFIEYLLDRSVDYTNEAKEVKYNVIKKLASSAAFDEDTLDRIQTYIQQGPFFSENIMEVAMEEGD</sequence>
<dbReference type="Pfam" id="PF10508">
    <property type="entry name" value="Proteasom_PSMB"/>
    <property type="match status" value="1"/>
</dbReference>
<name>A0A6J1WSV1_GALME</name>
<dbReference type="GO" id="GO:0000502">
    <property type="term" value="C:proteasome complex"/>
    <property type="evidence" value="ECO:0007669"/>
    <property type="project" value="UniProtKB-KW"/>
</dbReference>
<organism evidence="3 4">
    <name type="scientific">Galleria mellonella</name>
    <name type="common">Greater wax moth</name>
    <dbReference type="NCBI Taxonomy" id="7137"/>
    <lineage>
        <taxon>Eukaryota</taxon>
        <taxon>Metazoa</taxon>
        <taxon>Ecdysozoa</taxon>
        <taxon>Arthropoda</taxon>
        <taxon>Hexapoda</taxon>
        <taxon>Insecta</taxon>
        <taxon>Pterygota</taxon>
        <taxon>Neoptera</taxon>
        <taxon>Endopterygota</taxon>
        <taxon>Lepidoptera</taxon>
        <taxon>Glossata</taxon>
        <taxon>Ditrysia</taxon>
        <taxon>Pyraloidea</taxon>
        <taxon>Pyralidae</taxon>
        <taxon>Galleriinae</taxon>
        <taxon>Galleria</taxon>
    </lineage>
</organism>
<dbReference type="InterPro" id="IPR019538">
    <property type="entry name" value="PSMD5"/>
</dbReference>
<dbReference type="GeneID" id="113515456"/>
<accession>A0A6J1WSV1</accession>
<evidence type="ECO:0000256" key="1">
    <source>
        <dbReference type="ARBA" id="ARBA00006823"/>
    </source>
</evidence>
<dbReference type="GO" id="GO:0005829">
    <property type="term" value="C:cytosol"/>
    <property type="evidence" value="ECO:0007669"/>
    <property type="project" value="TreeGrafter"/>
</dbReference>
<dbReference type="FunCoup" id="A0A6J1WSV1">
    <property type="interactions" value="1931"/>
</dbReference>
<dbReference type="KEGG" id="gmw:113515456"/>
<dbReference type="PANTHER" id="PTHR13554:SF10">
    <property type="entry name" value="26S PROTEASOME NON-ATPASE REGULATORY SUBUNIT 5"/>
    <property type="match status" value="1"/>
</dbReference>
<dbReference type="Proteomes" id="UP001652740">
    <property type="component" value="Unplaced"/>
</dbReference>
<evidence type="ECO:0000313" key="4">
    <source>
        <dbReference type="RefSeq" id="XP_026755475.2"/>
    </source>
</evidence>
<comment type="similarity">
    <text evidence="1">Belongs to the proteasome subunit S5B/HSM3 family.</text>
</comment>
<evidence type="ECO:0000313" key="3">
    <source>
        <dbReference type="Proteomes" id="UP001652740"/>
    </source>
</evidence>
<evidence type="ECO:0000256" key="2">
    <source>
        <dbReference type="ARBA" id="ARBA00014933"/>
    </source>
</evidence>
<dbReference type="SUPFAM" id="SSF48371">
    <property type="entry name" value="ARM repeat"/>
    <property type="match status" value="1"/>
</dbReference>
<reference evidence="4" key="1">
    <citation type="submission" date="2025-08" db="UniProtKB">
        <authorList>
            <consortium name="RefSeq"/>
        </authorList>
    </citation>
    <scope>IDENTIFICATION</scope>
    <source>
        <tissue evidence="4">Whole larvae</tissue>
    </source>
</reference>
<dbReference type="AlphaFoldDB" id="A0A6J1WSV1"/>
<dbReference type="GO" id="GO:0043248">
    <property type="term" value="P:proteasome assembly"/>
    <property type="evidence" value="ECO:0007669"/>
    <property type="project" value="InterPro"/>
</dbReference>
<dbReference type="RefSeq" id="XP_026755475.2">
    <property type="nucleotide sequence ID" value="XM_026899674.3"/>
</dbReference>
<dbReference type="InterPro" id="IPR011989">
    <property type="entry name" value="ARM-like"/>
</dbReference>
<dbReference type="PANTHER" id="PTHR13554">
    <property type="entry name" value="26S PROTEASOME NON-ATPASE REGULATORY SUBUNIT 5-RELATED"/>
    <property type="match status" value="1"/>
</dbReference>
<gene>
    <name evidence="4" type="primary">LOC113515456</name>
</gene>
<dbReference type="Gene3D" id="1.25.10.10">
    <property type="entry name" value="Leucine-rich Repeat Variant"/>
    <property type="match status" value="2"/>
</dbReference>